<dbReference type="GO" id="GO:0006935">
    <property type="term" value="P:chemotaxis"/>
    <property type="evidence" value="ECO:0007669"/>
    <property type="project" value="InterPro"/>
</dbReference>
<evidence type="ECO:0000256" key="7">
    <source>
        <dbReference type="ARBA" id="ARBA00023224"/>
    </source>
</evidence>
<dbReference type="PROSITE" id="PS50885">
    <property type="entry name" value="HAMP"/>
    <property type="match status" value="1"/>
</dbReference>
<dbReference type="InterPro" id="IPR051310">
    <property type="entry name" value="MCP_chemotaxis"/>
</dbReference>
<dbReference type="PANTHER" id="PTHR43531:SF14">
    <property type="entry name" value="METHYL-ACCEPTING CHEMOTAXIS PROTEIN I-RELATED"/>
    <property type="match status" value="1"/>
</dbReference>
<dbReference type="RefSeq" id="WP_090347784.1">
    <property type="nucleotide sequence ID" value="NZ_LT629751.1"/>
</dbReference>
<evidence type="ECO:0000256" key="2">
    <source>
        <dbReference type="ARBA" id="ARBA00022475"/>
    </source>
</evidence>
<evidence type="ECO:0000259" key="12">
    <source>
        <dbReference type="PROSITE" id="PS50111"/>
    </source>
</evidence>
<dbReference type="InterPro" id="IPR033480">
    <property type="entry name" value="sCache_2"/>
</dbReference>
<dbReference type="PROSITE" id="PS50111">
    <property type="entry name" value="CHEMOTAXIS_TRANSDUC_2"/>
    <property type="match status" value="1"/>
</dbReference>
<keyword evidence="2" id="KW-1003">Cell membrane</keyword>
<dbReference type="Pfam" id="PF17200">
    <property type="entry name" value="sCache_2"/>
    <property type="match status" value="1"/>
</dbReference>
<proteinExistence type="inferred from homology"/>
<dbReference type="Gene3D" id="3.30.450.20">
    <property type="entry name" value="PAS domain"/>
    <property type="match status" value="1"/>
</dbReference>
<evidence type="ECO:0000313" key="14">
    <source>
        <dbReference type="EMBL" id="SDS01658.1"/>
    </source>
</evidence>
<dbReference type="GO" id="GO:0007165">
    <property type="term" value="P:signal transduction"/>
    <property type="evidence" value="ECO:0007669"/>
    <property type="project" value="UniProtKB-KW"/>
</dbReference>
<dbReference type="GO" id="GO:0004888">
    <property type="term" value="F:transmembrane signaling receptor activity"/>
    <property type="evidence" value="ECO:0007669"/>
    <property type="project" value="InterPro"/>
</dbReference>
<gene>
    <name evidence="14" type="ORF">SAMN05216221_0874</name>
</gene>
<dbReference type="EMBL" id="LT629751">
    <property type="protein sequence ID" value="SDS01658.1"/>
    <property type="molecule type" value="Genomic_DNA"/>
</dbReference>
<keyword evidence="4 11" id="KW-0812">Transmembrane</keyword>
<dbReference type="FunFam" id="1.10.287.950:FF:000001">
    <property type="entry name" value="Methyl-accepting chemotaxis sensory transducer"/>
    <property type="match status" value="1"/>
</dbReference>
<feature type="transmembrane region" description="Helical" evidence="11">
    <location>
        <begin position="12"/>
        <end position="31"/>
    </location>
</feature>
<evidence type="ECO:0000313" key="15">
    <source>
        <dbReference type="Proteomes" id="UP000243359"/>
    </source>
</evidence>
<evidence type="ECO:0000256" key="3">
    <source>
        <dbReference type="ARBA" id="ARBA00022481"/>
    </source>
</evidence>
<dbReference type="GO" id="GO:0005886">
    <property type="term" value="C:plasma membrane"/>
    <property type="evidence" value="ECO:0007669"/>
    <property type="project" value="UniProtKB-SubCell"/>
</dbReference>
<reference evidence="15" key="1">
    <citation type="submission" date="2016-10" db="EMBL/GenBank/DDBJ databases">
        <authorList>
            <person name="Varghese N."/>
            <person name="Submissions S."/>
        </authorList>
    </citation>
    <scope>NUCLEOTIDE SEQUENCE [LARGE SCALE GENOMIC DNA]</scope>
    <source>
        <strain evidence="15">KCTC 32247</strain>
    </source>
</reference>
<dbReference type="PANTHER" id="PTHR43531">
    <property type="entry name" value="PROTEIN ICFG"/>
    <property type="match status" value="1"/>
</dbReference>
<dbReference type="SMART" id="SM01049">
    <property type="entry name" value="Cache_2"/>
    <property type="match status" value="1"/>
</dbReference>
<organism evidence="14 15">
    <name type="scientific">Pseudomonas oryzae</name>
    <dbReference type="NCBI Taxonomy" id="1392877"/>
    <lineage>
        <taxon>Bacteria</taxon>
        <taxon>Pseudomonadati</taxon>
        <taxon>Pseudomonadota</taxon>
        <taxon>Gammaproteobacteria</taxon>
        <taxon>Pseudomonadales</taxon>
        <taxon>Pseudomonadaceae</taxon>
        <taxon>Pseudomonas</taxon>
    </lineage>
</organism>
<evidence type="ECO:0000256" key="4">
    <source>
        <dbReference type="ARBA" id="ARBA00022692"/>
    </source>
</evidence>
<dbReference type="SUPFAM" id="SSF58104">
    <property type="entry name" value="Methyl-accepting chemotaxis protein (MCP) signaling domain"/>
    <property type="match status" value="1"/>
</dbReference>
<keyword evidence="5 11" id="KW-1133">Transmembrane helix</keyword>
<evidence type="ECO:0000256" key="9">
    <source>
        <dbReference type="PROSITE-ProRule" id="PRU00284"/>
    </source>
</evidence>
<accession>A0A1H1NRS7</accession>
<dbReference type="PRINTS" id="PR00260">
    <property type="entry name" value="CHEMTRNSDUCR"/>
</dbReference>
<sequence>MRNLTTSQKLWGTLIAAWLAMLVLMFWSSWVTRSVMFDERKAKVESQVAIALSVISDVAAQVQRGGMSLEQGQLYAGELIKSMRYDDGRGYFFVFDDSMVVAHPTIPTSTSVEDFKDADGRHLFVEMAQAVKKAGESAFVDYRWKHANGTELENKRSFVRSFEPWGWYIGTGTYIADINEMFVQKLIRAALGLLLAGIPLSLLMGWVIRDLLQRLGGDPRYAVAVARQIAEGDLSQAPLLRAGDTQSLLVDMNRMRESLSRTIGDISHSAREVHSEAEAISFGNAELAARTEQQAAALAETASTMEQLTSTVRQNAENADQARRLAANCADNARKGGSAMEQVVDAMNAIQSSATQMSSIVDTIDAIAFQTNILALNASVEAARAGEQGRGFAVVAGEVRKLASRSAEAAHEIKGLIDGAGGQVRNGNERVRQTGEVIRNMVADMGRLNTLIGEISSASAEQSNGIEQVNVAVAQMDQMTQRNAGMVQDSALAAQRLSKQSARLSEHVVRFVIGGDSAAPRARAESGAFERQPDGVRGEAAWS</sequence>
<dbReference type="InterPro" id="IPR004089">
    <property type="entry name" value="MCPsignal_dom"/>
</dbReference>
<keyword evidence="6 11" id="KW-0472">Membrane</keyword>
<dbReference type="SMART" id="SM00283">
    <property type="entry name" value="MA"/>
    <property type="match status" value="1"/>
</dbReference>
<keyword evidence="15" id="KW-1185">Reference proteome</keyword>
<dbReference type="Gene3D" id="1.10.287.950">
    <property type="entry name" value="Methyl-accepting chemotaxis protein"/>
    <property type="match status" value="1"/>
</dbReference>
<evidence type="ECO:0000259" key="13">
    <source>
        <dbReference type="PROSITE" id="PS50885"/>
    </source>
</evidence>
<dbReference type="AlphaFoldDB" id="A0A1H1NRS7"/>
<protein>
    <submittedName>
        <fullName evidence="14">Methyl-accepting chemotaxis sensory transducer with Cache sensor</fullName>
    </submittedName>
</protein>
<feature type="domain" description="HAMP" evidence="13">
    <location>
        <begin position="223"/>
        <end position="264"/>
    </location>
</feature>
<feature type="transmembrane region" description="Helical" evidence="11">
    <location>
        <begin position="189"/>
        <end position="208"/>
    </location>
</feature>
<evidence type="ECO:0000256" key="1">
    <source>
        <dbReference type="ARBA" id="ARBA00004651"/>
    </source>
</evidence>
<dbReference type="InterPro" id="IPR003660">
    <property type="entry name" value="HAMP_dom"/>
</dbReference>
<evidence type="ECO:0000256" key="8">
    <source>
        <dbReference type="ARBA" id="ARBA00029447"/>
    </source>
</evidence>
<feature type="domain" description="Methyl-accepting transducer" evidence="12">
    <location>
        <begin position="269"/>
        <end position="498"/>
    </location>
</feature>
<comment type="subcellular location">
    <subcellularLocation>
        <location evidence="1">Cell membrane</location>
        <topology evidence="1">Multi-pass membrane protein</topology>
    </subcellularLocation>
</comment>
<keyword evidence="3" id="KW-0488">Methylation</keyword>
<comment type="similarity">
    <text evidence="8">Belongs to the methyl-accepting chemotaxis (MCP) protein family.</text>
</comment>
<evidence type="ECO:0000256" key="5">
    <source>
        <dbReference type="ARBA" id="ARBA00022989"/>
    </source>
</evidence>
<evidence type="ECO:0000256" key="6">
    <source>
        <dbReference type="ARBA" id="ARBA00023136"/>
    </source>
</evidence>
<name>A0A1H1NRS7_9PSED</name>
<dbReference type="Proteomes" id="UP000243359">
    <property type="component" value="Chromosome I"/>
</dbReference>
<evidence type="ECO:0000256" key="11">
    <source>
        <dbReference type="SAM" id="Phobius"/>
    </source>
</evidence>
<feature type="region of interest" description="Disordered" evidence="10">
    <location>
        <begin position="521"/>
        <end position="543"/>
    </location>
</feature>
<keyword evidence="7 9" id="KW-0807">Transducer</keyword>
<dbReference type="CDD" id="cd11386">
    <property type="entry name" value="MCP_signal"/>
    <property type="match status" value="1"/>
</dbReference>
<evidence type="ECO:0000256" key="10">
    <source>
        <dbReference type="SAM" id="MobiDB-lite"/>
    </source>
</evidence>
<dbReference type="InterPro" id="IPR004090">
    <property type="entry name" value="Chemotax_Me-accpt_rcpt"/>
</dbReference>
<dbReference type="Pfam" id="PF00015">
    <property type="entry name" value="MCPsignal"/>
    <property type="match status" value="1"/>
</dbReference>
<dbReference type="OrthoDB" id="2489132at2"/>
<dbReference type="STRING" id="1392877.SAMN05216221_0874"/>